<name>A0A7H1J6Y2_9GAMM</name>
<keyword evidence="2" id="KW-1185">Reference proteome</keyword>
<gene>
    <name evidence="1" type="ORF">IBG28_00860</name>
</gene>
<dbReference type="RefSeq" id="WP_111608533.1">
    <property type="nucleotide sequence ID" value="NZ_BMLJ01000008.1"/>
</dbReference>
<dbReference type="EMBL" id="CP061081">
    <property type="protein sequence ID" value="QNT06248.1"/>
    <property type="molecule type" value="Genomic_DNA"/>
</dbReference>
<evidence type="ECO:0000313" key="2">
    <source>
        <dbReference type="Proteomes" id="UP000516370"/>
    </source>
</evidence>
<proteinExistence type="predicted"/>
<protein>
    <submittedName>
        <fullName evidence="1">Uncharacterized protein</fullName>
    </submittedName>
</protein>
<reference evidence="1 2" key="1">
    <citation type="submission" date="2020-09" db="EMBL/GenBank/DDBJ databases">
        <title>Complete genome sequence of an Arctic sea ice bacterium Marinomonas arctica BSI20414.</title>
        <authorList>
            <person name="Liao L."/>
            <person name="Chen B."/>
        </authorList>
    </citation>
    <scope>NUCLEOTIDE SEQUENCE [LARGE SCALE GENOMIC DNA]</scope>
    <source>
        <strain evidence="1 2">BSI20414</strain>
    </source>
</reference>
<dbReference type="KEGG" id="mard:IBG28_00860"/>
<evidence type="ECO:0000313" key="1">
    <source>
        <dbReference type="EMBL" id="QNT06248.1"/>
    </source>
</evidence>
<sequence>MKKIIIPTTLIFFSTLSIANDKKIFECFDKNRGESVFIEIPDDNKKIAYIHTEKDPNNIGKLTFKKSKLNTVEPGGSTLETDFYYRFSFENKKMLTININVKGNNETVTLLPEAHLRPSYPLPCKIKK</sequence>
<dbReference type="AlphaFoldDB" id="A0A7H1J6Y2"/>
<dbReference type="Proteomes" id="UP000516370">
    <property type="component" value="Chromosome"/>
</dbReference>
<accession>A0A7H1J6Y2</accession>
<organism evidence="1 2">
    <name type="scientific">Marinomonas arctica</name>
    <dbReference type="NCBI Taxonomy" id="383750"/>
    <lineage>
        <taxon>Bacteria</taxon>
        <taxon>Pseudomonadati</taxon>
        <taxon>Pseudomonadota</taxon>
        <taxon>Gammaproteobacteria</taxon>
        <taxon>Oceanospirillales</taxon>
        <taxon>Oceanospirillaceae</taxon>
        <taxon>Marinomonas</taxon>
    </lineage>
</organism>